<evidence type="ECO:0000256" key="5">
    <source>
        <dbReference type="ARBA" id="ARBA00023136"/>
    </source>
</evidence>
<reference evidence="7 8" key="1">
    <citation type="submission" date="2019-03" db="EMBL/GenBank/DDBJ databases">
        <title>Efficiently degradation of phenoxyalkanoic acid herbicides by Cupriavidus oxalaticus strain X32.</title>
        <authorList>
            <person name="Sheng X."/>
        </authorList>
    </citation>
    <scope>NUCLEOTIDE SEQUENCE [LARGE SCALE GENOMIC DNA]</scope>
    <source>
        <strain evidence="7 8">X32</strain>
        <plasmid evidence="7 8">unnamed1</plasmid>
    </source>
</reference>
<keyword evidence="3 6" id="KW-0812">Transmembrane</keyword>
<feature type="transmembrane region" description="Helical" evidence="6">
    <location>
        <begin position="431"/>
        <end position="451"/>
    </location>
</feature>
<dbReference type="PANTHER" id="PTHR30341:SF0">
    <property type="entry name" value="NA(+)_H(+) ANTIPORTER NHAA"/>
    <property type="match status" value="1"/>
</dbReference>
<evidence type="ECO:0000256" key="1">
    <source>
        <dbReference type="ARBA" id="ARBA00004429"/>
    </source>
</evidence>
<keyword evidence="6" id="KW-0050">Antiport</keyword>
<evidence type="ECO:0000256" key="3">
    <source>
        <dbReference type="ARBA" id="ARBA00022692"/>
    </source>
</evidence>
<dbReference type="InterPro" id="IPR004670">
    <property type="entry name" value="NhaA"/>
</dbReference>
<dbReference type="GO" id="GO:0005886">
    <property type="term" value="C:plasma membrane"/>
    <property type="evidence" value="ECO:0007669"/>
    <property type="project" value="UniProtKB-SubCell"/>
</dbReference>
<proteinExistence type="inferred from homology"/>
<gene>
    <name evidence="6 7" type="primary">nhaA</name>
    <name evidence="7" type="ORF">E0W60_29955</name>
</gene>
<accession>A0A4P7LS47</accession>
<name>A0A4P7LS47_9BURK</name>
<dbReference type="Proteomes" id="UP000295294">
    <property type="component" value="Plasmid unnamed1"/>
</dbReference>
<dbReference type="RefSeq" id="WP_135706576.1">
    <property type="nucleotide sequence ID" value="NZ_CP038636.1"/>
</dbReference>
<keyword evidence="2 6" id="KW-1003">Cell membrane</keyword>
<feature type="transmembrane region" description="Helical" evidence="6">
    <location>
        <begin position="326"/>
        <end position="344"/>
    </location>
</feature>
<dbReference type="STRING" id="1349762.GCA_001592245_00944"/>
<evidence type="ECO:0000256" key="2">
    <source>
        <dbReference type="ARBA" id="ARBA00022475"/>
    </source>
</evidence>
<dbReference type="Gene3D" id="1.20.1530.10">
    <property type="entry name" value="Na+/H+ antiporter like domain"/>
    <property type="match status" value="1"/>
</dbReference>
<dbReference type="Pfam" id="PF06965">
    <property type="entry name" value="Na_H_antiport_1"/>
    <property type="match status" value="1"/>
</dbReference>
<keyword evidence="4 6" id="KW-1133">Transmembrane helix</keyword>
<comment type="subcellular location">
    <subcellularLocation>
        <location evidence="1">Cell inner membrane</location>
        <topology evidence="1">Multi-pass membrane protein</topology>
    </subcellularLocation>
    <subcellularLocation>
        <location evidence="6">Cell membrane</location>
        <topology evidence="6">Multi-pass membrane protein</topology>
    </subcellularLocation>
</comment>
<feature type="transmembrane region" description="Helical" evidence="6">
    <location>
        <begin position="151"/>
        <end position="170"/>
    </location>
</feature>
<dbReference type="EMBL" id="CP038636">
    <property type="protein sequence ID" value="QBY55311.1"/>
    <property type="molecule type" value="Genomic_DNA"/>
</dbReference>
<feature type="transmembrane region" description="Helical" evidence="6">
    <location>
        <begin position="356"/>
        <end position="385"/>
    </location>
</feature>
<sequence length="471" mass="49411">MDRLPPPPPPPPPQQPLPRAQVLAEKAFSALEHFLHIEAVSGIVLLAAAGIALLWANSSAGDSYHALWHTPISFGVGSLIVSQPLHFWINDALMTIFFLVVGMEIRREIHEGALANVRLSALPMAAALGGVLVPALIYLAMNAEMPQRQGWAVPTATDIAFAVGVLALLGKSIPGNVRVFLLALAIIDDIVAVLIIAVAFSGGLDYGGLIVAGAGILMVLGLQWIGVGTAYAYVIPGAVLWLGMLKTGAHPTLAGVVLGMMTPVLPGRTREWPLDMAMRALNELRARATAPAPQPEHVAAPLKQLRQAQRELLPPVTRVQIALHPWVAYIVMPLFALANAGVSVDGVDLTNGGSLGAMLGVVVALVAGKPLGIVSVSWLAVRLGWCQLPPNVTWRGVWLVGLLAGIGFTMSIFIATLAFEEANLLGAAKLGVLLASAMAATIGLTWGFFYARRLKLVPEDSAGASAASSTN</sequence>
<protein>
    <recommendedName>
        <fullName evidence="6">Na(+)/H(+) antiporter NhaA</fullName>
    </recommendedName>
    <alternativeName>
        <fullName evidence="6">Sodium/proton antiporter NhaA</fullName>
    </alternativeName>
</protein>
<feature type="transmembrane region" description="Helical" evidence="6">
    <location>
        <begin position="117"/>
        <end position="139"/>
    </location>
</feature>
<keyword evidence="7" id="KW-0614">Plasmid</keyword>
<keyword evidence="6" id="KW-0915">Sodium</keyword>
<feature type="transmembrane region" description="Helical" evidence="6">
    <location>
        <begin position="34"/>
        <end position="56"/>
    </location>
</feature>
<feature type="transmembrane region" description="Helical" evidence="6">
    <location>
        <begin position="63"/>
        <end position="81"/>
    </location>
</feature>
<keyword evidence="6" id="KW-0813">Transport</keyword>
<keyword evidence="6" id="KW-0406">Ion transport</keyword>
<evidence type="ECO:0000313" key="7">
    <source>
        <dbReference type="EMBL" id="QBY55311.1"/>
    </source>
</evidence>
<organism evidence="7 8">
    <name type="scientific">Cupriavidus oxalaticus</name>
    <dbReference type="NCBI Taxonomy" id="96344"/>
    <lineage>
        <taxon>Bacteria</taxon>
        <taxon>Pseudomonadati</taxon>
        <taxon>Pseudomonadota</taxon>
        <taxon>Betaproteobacteria</taxon>
        <taxon>Burkholderiales</taxon>
        <taxon>Burkholderiaceae</taxon>
        <taxon>Cupriavidus</taxon>
    </lineage>
</organism>
<geneLocation type="plasmid" evidence="7">
    <name>unnamed1</name>
</geneLocation>
<comment type="similarity">
    <text evidence="6">Belongs to the NhaA Na(+)/H(+) (TC 2.A.33) antiporter family.</text>
</comment>
<evidence type="ECO:0000256" key="6">
    <source>
        <dbReference type="HAMAP-Rule" id="MF_01844"/>
    </source>
</evidence>
<comment type="function">
    <text evidence="6">Na(+)/H(+) antiporter that extrudes sodium in exchange for external protons.</text>
</comment>
<dbReference type="AlphaFoldDB" id="A0A4P7LS47"/>
<feature type="transmembrane region" description="Helical" evidence="6">
    <location>
        <begin position="397"/>
        <end position="419"/>
    </location>
</feature>
<keyword evidence="6" id="KW-0739">Sodium transport</keyword>
<dbReference type="NCBIfam" id="TIGR00773">
    <property type="entry name" value="NhaA"/>
    <property type="match status" value="1"/>
</dbReference>
<comment type="catalytic activity">
    <reaction evidence="6">
        <text>Na(+)(in) + 2 H(+)(out) = Na(+)(out) + 2 H(+)(in)</text>
        <dbReference type="Rhea" id="RHEA:29251"/>
        <dbReference type="ChEBI" id="CHEBI:15378"/>
        <dbReference type="ChEBI" id="CHEBI:29101"/>
    </reaction>
</comment>
<dbReference type="GO" id="GO:0006885">
    <property type="term" value="P:regulation of pH"/>
    <property type="evidence" value="ECO:0007669"/>
    <property type="project" value="UniProtKB-UniRule"/>
</dbReference>
<dbReference type="KEGG" id="cox:E0W60_29955"/>
<evidence type="ECO:0000256" key="4">
    <source>
        <dbReference type="ARBA" id="ARBA00022989"/>
    </source>
</evidence>
<dbReference type="GO" id="GO:0015385">
    <property type="term" value="F:sodium:proton antiporter activity"/>
    <property type="evidence" value="ECO:0007669"/>
    <property type="project" value="UniProtKB-UniRule"/>
</dbReference>
<dbReference type="HAMAP" id="MF_01844">
    <property type="entry name" value="NhaA"/>
    <property type="match status" value="1"/>
</dbReference>
<keyword evidence="5 6" id="KW-0472">Membrane</keyword>
<feature type="transmembrane region" description="Helical" evidence="6">
    <location>
        <begin position="206"/>
        <end position="234"/>
    </location>
</feature>
<dbReference type="PANTHER" id="PTHR30341">
    <property type="entry name" value="SODIUM ION/PROTON ANTIPORTER NHAA-RELATED"/>
    <property type="match status" value="1"/>
</dbReference>
<feature type="transmembrane region" description="Helical" evidence="6">
    <location>
        <begin position="179"/>
        <end position="200"/>
    </location>
</feature>
<dbReference type="OrthoDB" id="9808135at2"/>
<dbReference type="InterPro" id="IPR023171">
    <property type="entry name" value="Na/H_antiporter_dom_sf"/>
</dbReference>
<evidence type="ECO:0000313" key="8">
    <source>
        <dbReference type="Proteomes" id="UP000295294"/>
    </source>
</evidence>